<dbReference type="PANTHER" id="PTHR43133">
    <property type="entry name" value="RNA POLYMERASE ECF-TYPE SIGMA FACTO"/>
    <property type="match status" value="1"/>
</dbReference>
<name>A0A6G9AIN2_9BACT</name>
<protein>
    <submittedName>
        <fullName evidence="8">Sigma-70 family RNA polymerase sigma factor</fullName>
    </submittedName>
</protein>
<dbReference type="InterPro" id="IPR007630">
    <property type="entry name" value="RNA_pol_sigma70_r4"/>
</dbReference>
<keyword evidence="5" id="KW-0804">Transcription</keyword>
<comment type="similarity">
    <text evidence="1">Belongs to the sigma-70 factor family. ECF subfamily.</text>
</comment>
<evidence type="ECO:0000256" key="3">
    <source>
        <dbReference type="ARBA" id="ARBA00023082"/>
    </source>
</evidence>
<dbReference type="InterPro" id="IPR039425">
    <property type="entry name" value="RNA_pol_sigma-70-like"/>
</dbReference>
<dbReference type="CDD" id="cd06171">
    <property type="entry name" value="Sigma70_r4"/>
    <property type="match status" value="1"/>
</dbReference>
<dbReference type="InterPro" id="IPR013324">
    <property type="entry name" value="RNA_pol_sigma_r3/r4-like"/>
</dbReference>
<evidence type="ECO:0000256" key="1">
    <source>
        <dbReference type="ARBA" id="ARBA00010641"/>
    </source>
</evidence>
<keyword evidence="9" id="KW-1185">Reference proteome</keyword>
<keyword evidence="3" id="KW-0731">Sigma factor</keyword>
<dbReference type="RefSeq" id="WP_167206065.1">
    <property type="nucleotide sequence ID" value="NZ_CP050063.1"/>
</dbReference>
<evidence type="ECO:0000259" key="7">
    <source>
        <dbReference type="Pfam" id="PF04545"/>
    </source>
</evidence>
<accession>A0A6G9AIN2</accession>
<dbReference type="InterPro" id="IPR013325">
    <property type="entry name" value="RNA_pol_sigma_r2"/>
</dbReference>
<dbReference type="Gene3D" id="1.10.10.10">
    <property type="entry name" value="Winged helix-like DNA-binding domain superfamily/Winged helix DNA-binding domain"/>
    <property type="match status" value="1"/>
</dbReference>
<dbReference type="GO" id="GO:0016987">
    <property type="term" value="F:sigma factor activity"/>
    <property type="evidence" value="ECO:0007669"/>
    <property type="project" value="UniProtKB-KW"/>
</dbReference>
<dbReference type="AlphaFoldDB" id="A0A6G9AIN2"/>
<dbReference type="SUPFAM" id="SSF88946">
    <property type="entry name" value="Sigma2 domain of RNA polymerase sigma factors"/>
    <property type="match status" value="1"/>
</dbReference>
<feature type="domain" description="RNA polymerase sigma-70 region 4" evidence="7">
    <location>
        <begin position="131"/>
        <end position="177"/>
    </location>
</feature>
<keyword evidence="4" id="KW-0238">DNA-binding</keyword>
<evidence type="ECO:0000259" key="6">
    <source>
        <dbReference type="Pfam" id="PF04542"/>
    </source>
</evidence>
<dbReference type="Proteomes" id="UP000501802">
    <property type="component" value="Chromosome"/>
</dbReference>
<dbReference type="Gene3D" id="1.10.1740.10">
    <property type="match status" value="1"/>
</dbReference>
<dbReference type="InterPro" id="IPR036388">
    <property type="entry name" value="WH-like_DNA-bd_sf"/>
</dbReference>
<proteinExistence type="inferred from homology"/>
<evidence type="ECO:0000313" key="9">
    <source>
        <dbReference type="Proteomes" id="UP000501802"/>
    </source>
</evidence>
<dbReference type="InterPro" id="IPR014284">
    <property type="entry name" value="RNA_pol_sigma-70_dom"/>
</dbReference>
<dbReference type="Pfam" id="PF04542">
    <property type="entry name" value="Sigma70_r2"/>
    <property type="match status" value="1"/>
</dbReference>
<evidence type="ECO:0000256" key="2">
    <source>
        <dbReference type="ARBA" id="ARBA00023015"/>
    </source>
</evidence>
<dbReference type="GO" id="GO:0003677">
    <property type="term" value="F:DNA binding"/>
    <property type="evidence" value="ECO:0007669"/>
    <property type="project" value="UniProtKB-KW"/>
</dbReference>
<dbReference type="GO" id="GO:0006352">
    <property type="term" value="P:DNA-templated transcription initiation"/>
    <property type="evidence" value="ECO:0007669"/>
    <property type="project" value="InterPro"/>
</dbReference>
<evidence type="ECO:0000256" key="5">
    <source>
        <dbReference type="ARBA" id="ARBA00023163"/>
    </source>
</evidence>
<gene>
    <name evidence="8" type="ORF">G8759_05810</name>
</gene>
<sequence length="182" mass="20943">MKKPPTIPEDELVEALKARSQKAYSVLYDRYAPTLLAIICKVVKDNDEAENVLQDTFVKIWRHIDSYDASKGRLFTWILNIARNTAINFLRSQRNSDHTDIQTLADSVHTDRNAISDAINVNHIGVSDTVARLEPKLRQMIDLIYFEGYTQQEVADHLKMPLGTVKTRTRMALQQLKDLFDR</sequence>
<feature type="domain" description="RNA polymerase sigma-70 region 2" evidence="6">
    <location>
        <begin position="27"/>
        <end position="94"/>
    </location>
</feature>
<dbReference type="NCBIfam" id="TIGR02937">
    <property type="entry name" value="sigma70-ECF"/>
    <property type="match status" value="1"/>
</dbReference>
<dbReference type="PANTHER" id="PTHR43133:SF62">
    <property type="entry name" value="RNA POLYMERASE SIGMA FACTOR SIGZ"/>
    <property type="match status" value="1"/>
</dbReference>
<reference evidence="8 9" key="1">
    <citation type="submission" date="2020-03" db="EMBL/GenBank/DDBJ databases">
        <authorList>
            <person name="Kim M.K."/>
        </authorList>
    </citation>
    <scope>NUCLEOTIDE SEQUENCE [LARGE SCALE GENOMIC DNA]</scope>
    <source>
        <strain evidence="8 9">BT328</strain>
    </source>
</reference>
<dbReference type="KEGG" id="spib:G8759_05810"/>
<dbReference type="InterPro" id="IPR007627">
    <property type="entry name" value="RNA_pol_sigma70_r2"/>
</dbReference>
<dbReference type="SUPFAM" id="SSF88659">
    <property type="entry name" value="Sigma3 and sigma4 domains of RNA polymerase sigma factors"/>
    <property type="match status" value="1"/>
</dbReference>
<dbReference type="EMBL" id="CP050063">
    <property type="protein sequence ID" value="QIP12179.1"/>
    <property type="molecule type" value="Genomic_DNA"/>
</dbReference>
<evidence type="ECO:0000313" key="8">
    <source>
        <dbReference type="EMBL" id="QIP12179.1"/>
    </source>
</evidence>
<dbReference type="Pfam" id="PF04545">
    <property type="entry name" value="Sigma70_r4"/>
    <property type="match status" value="1"/>
</dbReference>
<keyword evidence="2" id="KW-0805">Transcription regulation</keyword>
<organism evidence="8 9">
    <name type="scientific">Spirosoma aureum</name>
    <dbReference type="NCBI Taxonomy" id="2692134"/>
    <lineage>
        <taxon>Bacteria</taxon>
        <taxon>Pseudomonadati</taxon>
        <taxon>Bacteroidota</taxon>
        <taxon>Cytophagia</taxon>
        <taxon>Cytophagales</taxon>
        <taxon>Cytophagaceae</taxon>
        <taxon>Spirosoma</taxon>
    </lineage>
</organism>
<evidence type="ECO:0000256" key="4">
    <source>
        <dbReference type="ARBA" id="ARBA00023125"/>
    </source>
</evidence>